<feature type="region of interest" description="Disordered" evidence="1">
    <location>
        <begin position="1"/>
        <end position="22"/>
    </location>
</feature>
<organism evidence="2 3">
    <name type="scientific">Mortierella alpina</name>
    <name type="common">Oleaginous fungus</name>
    <name type="synonym">Mortierella renispora</name>
    <dbReference type="NCBI Taxonomy" id="64518"/>
    <lineage>
        <taxon>Eukaryota</taxon>
        <taxon>Fungi</taxon>
        <taxon>Fungi incertae sedis</taxon>
        <taxon>Mucoromycota</taxon>
        <taxon>Mortierellomycotina</taxon>
        <taxon>Mortierellomycetes</taxon>
        <taxon>Mortierellales</taxon>
        <taxon>Mortierellaceae</taxon>
        <taxon>Mortierella</taxon>
    </lineage>
</organism>
<proteinExistence type="predicted"/>
<feature type="region of interest" description="Disordered" evidence="1">
    <location>
        <begin position="209"/>
        <end position="260"/>
    </location>
</feature>
<accession>A0A9P8CUB8</accession>
<evidence type="ECO:0000313" key="3">
    <source>
        <dbReference type="Proteomes" id="UP000717515"/>
    </source>
</evidence>
<feature type="region of interest" description="Disordered" evidence="1">
    <location>
        <begin position="138"/>
        <end position="177"/>
    </location>
</feature>
<feature type="compositionally biased region" description="Acidic residues" evidence="1">
    <location>
        <begin position="139"/>
        <end position="171"/>
    </location>
</feature>
<feature type="compositionally biased region" description="Low complexity" evidence="1">
    <location>
        <begin position="844"/>
        <end position="874"/>
    </location>
</feature>
<sequence>MASLSSLFCTEPASTSTLTNTTTTTTTTTTIAAARSATFTPILLCASLRVLHLPELLHSIGQFLSHRDALACVLVCRTWLHAFEPLVWKHIETANKIPSQDLERHAHDIRSLSLAGLVEMDRVLKRCTRLETVILWPEAFEEEEDDAEEEEDDEEDVDVDEEEDTEQEEGVESSVDTAQWGAGLQGDAHGEENVLRLFPLRLAECARSAGRARVEKDDRESLGGSNSDDEGDDNERVDGPGGGRELMDKEKLRRDSGVGQDTLEAEVSSLGISHASTSTIAGPEYVDQQQQQQQQQQEQWMAGFWSPSPPLHLTHLSSRRRPRRMAYQSPLVSLLLQNRNLRRVEVYVERKSPGGSFWRALAAAPSTSTRNSDPSSVRPCPLVSSSRNSTSSQRSSFCPCPRLSSFQSLVNLQVHKHIDSFLQMCTRLESLDLERCTLRQLEPEGYGALWFTRLRELKLGRIREMSLLSQLLLMRQCPELEVLDWRVPHLGFPLEEFCQALEEGRWPKLKSLTLPESRLADDELARILYGAAVAAASGVALEQAVVSSISSSRRTTEAARAVMEPGSGRASASSPSSSLLLSSWPSTSLPSSTPSLTNGLLRCHITTTALRATLPSKGLSTFAVRRSDFGPLAFSALQQHFSTLQSLDLYQCPALTSAMTQKILMNCPLLQSFDGNRLLAKDIVHGLSVVLRRRPLDHPSCSFGAGASGTTSTEWAFDHHNQQQQNQQKEEDESTVEGGWVCKGLRYLDVHITGFSDAGISAWMDVEGNGDSDTTIDENYDGDEDEDGNRACDHVKGSKKSLGARQRQLQWTVFSQLAQLNQLAHLSVGGKSTLRSAATSTTTTVQAGTAAGTPALSSASPSSPVSSPVPGVGAREAQSGAGVGGDGLEMNLRSGLGQLRTLRKLRMLRFTGLQQHMEQEDVAWMVEQLPELRVVQGRLHFDGNRQAALEARLEAGDVSAWTMYNPQ</sequence>
<dbReference type="InterPro" id="IPR036047">
    <property type="entry name" value="F-box-like_dom_sf"/>
</dbReference>
<feature type="region of interest" description="Disordered" evidence="1">
    <location>
        <begin position="557"/>
        <end position="576"/>
    </location>
</feature>
<dbReference type="AlphaFoldDB" id="A0A9P8CUB8"/>
<feature type="compositionally biased region" description="Basic and acidic residues" evidence="1">
    <location>
        <begin position="212"/>
        <end position="221"/>
    </location>
</feature>
<feature type="compositionally biased region" description="Polar residues" evidence="1">
    <location>
        <begin position="365"/>
        <end position="375"/>
    </location>
</feature>
<feature type="region of interest" description="Disordered" evidence="1">
    <location>
        <begin position="364"/>
        <end position="393"/>
    </location>
</feature>
<feature type="compositionally biased region" description="Basic and acidic residues" evidence="1">
    <location>
        <begin position="245"/>
        <end position="256"/>
    </location>
</feature>
<feature type="compositionally biased region" description="Low complexity" evidence="1">
    <location>
        <begin position="10"/>
        <end position="22"/>
    </location>
</feature>
<dbReference type="PANTHER" id="PTHR31639">
    <property type="entry name" value="F-BOX PROTEIN-LIKE"/>
    <property type="match status" value="1"/>
</dbReference>
<evidence type="ECO:0008006" key="4">
    <source>
        <dbReference type="Google" id="ProtNLM"/>
    </source>
</evidence>
<dbReference type="Gene3D" id="3.80.10.10">
    <property type="entry name" value="Ribonuclease Inhibitor"/>
    <property type="match status" value="2"/>
</dbReference>
<dbReference type="SUPFAM" id="SSF81383">
    <property type="entry name" value="F-box domain"/>
    <property type="match status" value="1"/>
</dbReference>
<feature type="compositionally biased region" description="Low complexity" evidence="1">
    <location>
        <begin position="384"/>
        <end position="393"/>
    </location>
</feature>
<feature type="region of interest" description="Disordered" evidence="1">
    <location>
        <begin position="844"/>
        <end position="886"/>
    </location>
</feature>
<comment type="caution">
    <text evidence="2">The sequence shown here is derived from an EMBL/GenBank/DDBJ whole genome shotgun (WGS) entry which is preliminary data.</text>
</comment>
<gene>
    <name evidence="2" type="ORF">KVV02_000105</name>
</gene>
<dbReference type="Proteomes" id="UP000717515">
    <property type="component" value="Unassembled WGS sequence"/>
</dbReference>
<reference evidence="2" key="1">
    <citation type="submission" date="2021-07" db="EMBL/GenBank/DDBJ databases">
        <title>Draft genome of Mortierella alpina, strain LL118, isolated from an aspen leaf litter sample.</title>
        <authorList>
            <person name="Yang S."/>
            <person name="Vinatzer B.A."/>
        </authorList>
    </citation>
    <scope>NUCLEOTIDE SEQUENCE</scope>
    <source>
        <strain evidence="2">LL118</strain>
    </source>
</reference>
<dbReference type="EMBL" id="JAIFTL010000299">
    <property type="protein sequence ID" value="KAG9320348.1"/>
    <property type="molecule type" value="Genomic_DNA"/>
</dbReference>
<dbReference type="PANTHER" id="PTHR31639:SF256">
    <property type="entry name" value="OS07G0242900 PROTEIN"/>
    <property type="match status" value="1"/>
</dbReference>
<protein>
    <recommendedName>
        <fullName evidence="4">F-box domain-containing protein</fullName>
    </recommendedName>
</protein>
<evidence type="ECO:0000256" key="1">
    <source>
        <dbReference type="SAM" id="MobiDB-lite"/>
    </source>
</evidence>
<evidence type="ECO:0000313" key="2">
    <source>
        <dbReference type="EMBL" id="KAG9320348.1"/>
    </source>
</evidence>
<name>A0A9P8CUB8_MORAP</name>
<dbReference type="InterPro" id="IPR032675">
    <property type="entry name" value="LRR_dom_sf"/>
</dbReference>
<dbReference type="SUPFAM" id="SSF52047">
    <property type="entry name" value="RNI-like"/>
    <property type="match status" value="1"/>
</dbReference>